<evidence type="ECO:0000256" key="9">
    <source>
        <dbReference type="RuleBase" id="RU004006"/>
    </source>
</evidence>
<evidence type="ECO:0000256" key="3">
    <source>
        <dbReference type="ARBA" id="ARBA00022884"/>
    </source>
</evidence>
<keyword evidence="5 7" id="KW-0687">Ribonucleoprotein</keyword>
<proteinExistence type="inferred from homology"/>
<organism evidence="11 12">
    <name type="scientific">Candidatus Zambryskibacteria bacterium CG10_big_fil_rev_8_21_14_0_10_42_12</name>
    <dbReference type="NCBI Taxonomy" id="1975115"/>
    <lineage>
        <taxon>Bacteria</taxon>
        <taxon>Candidatus Zambryskiibacteriota</taxon>
    </lineage>
</organism>
<evidence type="ECO:0000256" key="10">
    <source>
        <dbReference type="RuleBase" id="RU004008"/>
    </source>
</evidence>
<evidence type="ECO:0000256" key="6">
    <source>
        <dbReference type="ARBA" id="ARBA00035207"/>
    </source>
</evidence>
<dbReference type="NCBIfam" id="TIGR01044">
    <property type="entry name" value="rplV_bact"/>
    <property type="match status" value="1"/>
</dbReference>
<dbReference type="CDD" id="cd00336">
    <property type="entry name" value="Ribosomal_L22"/>
    <property type="match status" value="1"/>
</dbReference>
<evidence type="ECO:0000256" key="8">
    <source>
        <dbReference type="RuleBase" id="RU004005"/>
    </source>
</evidence>
<keyword evidence="2 7" id="KW-0699">rRNA-binding</keyword>
<dbReference type="GO" id="GO:0006412">
    <property type="term" value="P:translation"/>
    <property type="evidence" value="ECO:0007669"/>
    <property type="project" value="UniProtKB-UniRule"/>
</dbReference>
<evidence type="ECO:0000313" key="11">
    <source>
        <dbReference type="EMBL" id="PIR38576.1"/>
    </source>
</evidence>
<reference evidence="11 12" key="1">
    <citation type="submission" date="2017-09" db="EMBL/GenBank/DDBJ databases">
        <title>Depth-based differentiation of microbial function through sediment-hosted aquifers and enrichment of novel symbionts in the deep terrestrial subsurface.</title>
        <authorList>
            <person name="Probst A.J."/>
            <person name="Ladd B."/>
            <person name="Jarett J.K."/>
            <person name="Geller-Mcgrath D.E."/>
            <person name="Sieber C.M."/>
            <person name="Emerson J.B."/>
            <person name="Anantharaman K."/>
            <person name="Thomas B.C."/>
            <person name="Malmstrom R."/>
            <person name="Stieglmeier M."/>
            <person name="Klingl A."/>
            <person name="Woyke T."/>
            <person name="Ryan C.M."/>
            <person name="Banfield J.F."/>
        </authorList>
    </citation>
    <scope>NUCLEOTIDE SEQUENCE [LARGE SCALE GENOMIC DNA]</scope>
    <source>
        <strain evidence="11">CG10_big_fil_rev_8_21_14_0_10_42_12</strain>
    </source>
</reference>
<dbReference type="Pfam" id="PF00237">
    <property type="entry name" value="Ribosomal_L22"/>
    <property type="match status" value="1"/>
</dbReference>
<dbReference type="HAMAP" id="MF_01331_B">
    <property type="entry name" value="Ribosomal_uL22_B"/>
    <property type="match status" value="1"/>
</dbReference>
<comment type="subunit">
    <text evidence="7 9">Part of the 50S ribosomal subunit.</text>
</comment>
<dbReference type="Proteomes" id="UP000231333">
    <property type="component" value="Unassembled WGS sequence"/>
</dbReference>
<comment type="function">
    <text evidence="7 10">This protein binds specifically to 23S rRNA; its binding is stimulated by other ribosomal proteins, e.g., L4, L17, and L20. It is important during the early stages of 50S assembly. It makes multiple contacts with different domains of the 23S rRNA in the assembled 50S subunit and ribosome.</text>
</comment>
<name>A0A2H0QX54_9BACT</name>
<dbReference type="InterPro" id="IPR001063">
    <property type="entry name" value="Ribosomal_uL22"/>
</dbReference>
<dbReference type="PANTHER" id="PTHR13501">
    <property type="entry name" value="CHLOROPLAST 50S RIBOSOMAL PROTEIN L22-RELATED"/>
    <property type="match status" value="1"/>
</dbReference>
<dbReference type="EMBL" id="PCXL01000009">
    <property type="protein sequence ID" value="PIR38576.1"/>
    <property type="molecule type" value="Genomic_DNA"/>
</dbReference>
<protein>
    <recommendedName>
        <fullName evidence="6 7">Large ribosomal subunit protein uL22</fullName>
    </recommendedName>
</protein>
<evidence type="ECO:0000313" key="12">
    <source>
        <dbReference type="Proteomes" id="UP000231333"/>
    </source>
</evidence>
<dbReference type="GO" id="GO:0019843">
    <property type="term" value="F:rRNA binding"/>
    <property type="evidence" value="ECO:0007669"/>
    <property type="project" value="UniProtKB-UniRule"/>
</dbReference>
<keyword evidence="4 7" id="KW-0689">Ribosomal protein</keyword>
<comment type="function">
    <text evidence="7">The globular domain of the protein is located near the polypeptide exit tunnel on the outside of the subunit, while an extended beta-hairpin is found that lines the wall of the exit tunnel in the center of the 70S ribosome.</text>
</comment>
<keyword evidence="3 7" id="KW-0694">RNA-binding</keyword>
<dbReference type="SUPFAM" id="SSF54843">
    <property type="entry name" value="Ribosomal protein L22"/>
    <property type="match status" value="1"/>
</dbReference>
<dbReference type="Gene3D" id="3.90.470.10">
    <property type="entry name" value="Ribosomal protein L22/L17"/>
    <property type="match status" value="1"/>
</dbReference>
<dbReference type="GO" id="GO:0003735">
    <property type="term" value="F:structural constituent of ribosome"/>
    <property type="evidence" value="ECO:0007669"/>
    <property type="project" value="InterPro"/>
</dbReference>
<dbReference type="InterPro" id="IPR047867">
    <property type="entry name" value="Ribosomal_uL22_bac/org-type"/>
</dbReference>
<dbReference type="GO" id="GO:0022625">
    <property type="term" value="C:cytosolic large ribosomal subunit"/>
    <property type="evidence" value="ECO:0007669"/>
    <property type="project" value="TreeGrafter"/>
</dbReference>
<comment type="caution">
    <text evidence="11">The sequence shown here is derived from an EMBL/GenBank/DDBJ whole genome shotgun (WGS) entry which is preliminary data.</text>
</comment>
<evidence type="ECO:0000256" key="4">
    <source>
        <dbReference type="ARBA" id="ARBA00022980"/>
    </source>
</evidence>
<evidence type="ECO:0000256" key="2">
    <source>
        <dbReference type="ARBA" id="ARBA00022730"/>
    </source>
</evidence>
<evidence type="ECO:0000256" key="5">
    <source>
        <dbReference type="ARBA" id="ARBA00023274"/>
    </source>
</evidence>
<gene>
    <name evidence="7" type="primary">rplV</name>
    <name evidence="11" type="ORF">COV34_00665</name>
</gene>
<dbReference type="AlphaFoldDB" id="A0A2H0QX54"/>
<evidence type="ECO:0000256" key="7">
    <source>
        <dbReference type="HAMAP-Rule" id="MF_01331"/>
    </source>
</evidence>
<accession>A0A2H0QX54</accession>
<dbReference type="PANTHER" id="PTHR13501:SF8">
    <property type="entry name" value="LARGE RIBOSOMAL SUBUNIT PROTEIN UL22M"/>
    <property type="match status" value="1"/>
</dbReference>
<dbReference type="InterPro" id="IPR005727">
    <property type="entry name" value="Ribosomal_uL22_bac/chlpt-type"/>
</dbReference>
<sequence>METATAFLKQYRQSPRKVRLVADLVRGKKVEIAVAHLSHLPKRATGAIKKLLDSAVSNAKNKGLKEENLFVKEIRVDEGVTLSRWQAGSRGRGMPIKKRTSHVRVVLAEKQTELKKAKSEKLTAKS</sequence>
<dbReference type="InterPro" id="IPR036394">
    <property type="entry name" value="Ribosomal_uL22_sf"/>
</dbReference>
<evidence type="ECO:0000256" key="1">
    <source>
        <dbReference type="ARBA" id="ARBA00009451"/>
    </source>
</evidence>
<comment type="similarity">
    <text evidence="1 7 8">Belongs to the universal ribosomal protein uL22 family.</text>
</comment>